<proteinExistence type="predicted"/>
<dbReference type="EMBL" id="JAIZPD010000012">
    <property type="protein sequence ID" value="KAH0959687.1"/>
    <property type="molecule type" value="Genomic_DNA"/>
</dbReference>
<gene>
    <name evidence="1" type="ORF">HRG_09469</name>
</gene>
<accession>A0A9P8MQP9</accession>
<name>A0A9P8MQP9_9HYPO</name>
<keyword evidence="2" id="KW-1185">Reference proteome</keyword>
<dbReference type="GeneID" id="68358598"/>
<evidence type="ECO:0000313" key="2">
    <source>
        <dbReference type="Proteomes" id="UP000824596"/>
    </source>
</evidence>
<organism evidence="1 2">
    <name type="scientific">Hirsutella rhossiliensis</name>
    <dbReference type="NCBI Taxonomy" id="111463"/>
    <lineage>
        <taxon>Eukaryota</taxon>
        <taxon>Fungi</taxon>
        <taxon>Dikarya</taxon>
        <taxon>Ascomycota</taxon>
        <taxon>Pezizomycotina</taxon>
        <taxon>Sordariomycetes</taxon>
        <taxon>Hypocreomycetidae</taxon>
        <taxon>Hypocreales</taxon>
        <taxon>Ophiocordycipitaceae</taxon>
        <taxon>Hirsutella</taxon>
    </lineage>
</organism>
<protein>
    <submittedName>
        <fullName evidence="1">Uncharacterized protein</fullName>
    </submittedName>
</protein>
<comment type="caution">
    <text evidence="1">The sequence shown here is derived from an EMBL/GenBank/DDBJ whole genome shotgun (WGS) entry which is preliminary data.</text>
</comment>
<dbReference type="AlphaFoldDB" id="A0A9P8MQP9"/>
<sequence>MQMMLRGIEPVFESLFDDRQTELVAPLMQDLPLIQGGQADAAVEAISGLRPLCVDLIAVEYYQQLLGIAHEAARQTMVLLHSHWIALSQVMAFIMDRELDVREKQPAQQDSSMDPSFIRWLECLSARVDGRHAVYNQWPPDGGMLGDWGAALELSQAEGSWQ</sequence>
<dbReference type="Proteomes" id="UP000824596">
    <property type="component" value="Unassembled WGS sequence"/>
</dbReference>
<evidence type="ECO:0000313" key="1">
    <source>
        <dbReference type="EMBL" id="KAH0959687.1"/>
    </source>
</evidence>
<dbReference type="OrthoDB" id="5229455at2759"/>
<dbReference type="RefSeq" id="XP_044717200.1">
    <property type="nucleotide sequence ID" value="XM_044867940.1"/>
</dbReference>
<reference evidence="1" key="1">
    <citation type="submission" date="2021-09" db="EMBL/GenBank/DDBJ databases">
        <title>A high-quality genome of the endoparasitic fungus Hirsutella rhossiliensis with a comparison of Hirsutella genomes reveals transposable elements contributing to genome size variation.</title>
        <authorList>
            <person name="Lin R."/>
            <person name="Jiao Y."/>
            <person name="Sun X."/>
            <person name="Ling J."/>
            <person name="Xie B."/>
            <person name="Cheng X."/>
        </authorList>
    </citation>
    <scope>NUCLEOTIDE SEQUENCE</scope>
    <source>
        <strain evidence="1">HR02</strain>
    </source>
</reference>